<proteinExistence type="predicted"/>
<sequence>MLAFINTGGNVVNSIASRYFPRGGITAELSFQRSLYPPICPPP</sequence>
<keyword evidence="2" id="KW-1185">Reference proteome</keyword>
<reference evidence="1 2" key="1">
    <citation type="submission" date="2019-01" db="EMBL/GenBank/DDBJ databases">
        <authorList>
            <person name="Sayadi A."/>
        </authorList>
    </citation>
    <scope>NUCLEOTIDE SEQUENCE [LARGE SCALE GENOMIC DNA]</scope>
</reference>
<dbReference type="AlphaFoldDB" id="A0A653DNY0"/>
<protein>
    <submittedName>
        <fullName evidence="1">Uncharacterized protein</fullName>
    </submittedName>
</protein>
<evidence type="ECO:0000313" key="1">
    <source>
        <dbReference type="EMBL" id="VEN61951.1"/>
    </source>
</evidence>
<gene>
    <name evidence="1" type="ORF">CALMAC_LOCUS19220</name>
</gene>
<organism evidence="1 2">
    <name type="scientific">Callosobruchus maculatus</name>
    <name type="common">Southern cowpea weevil</name>
    <name type="synonym">Pulse bruchid</name>
    <dbReference type="NCBI Taxonomy" id="64391"/>
    <lineage>
        <taxon>Eukaryota</taxon>
        <taxon>Metazoa</taxon>
        <taxon>Ecdysozoa</taxon>
        <taxon>Arthropoda</taxon>
        <taxon>Hexapoda</taxon>
        <taxon>Insecta</taxon>
        <taxon>Pterygota</taxon>
        <taxon>Neoptera</taxon>
        <taxon>Endopterygota</taxon>
        <taxon>Coleoptera</taxon>
        <taxon>Polyphaga</taxon>
        <taxon>Cucujiformia</taxon>
        <taxon>Chrysomeloidea</taxon>
        <taxon>Chrysomelidae</taxon>
        <taxon>Bruchinae</taxon>
        <taxon>Bruchini</taxon>
        <taxon>Callosobruchus</taxon>
    </lineage>
</organism>
<name>A0A653DNY0_CALMS</name>
<accession>A0A653DNY0</accession>
<dbReference type="Proteomes" id="UP000410492">
    <property type="component" value="Unassembled WGS sequence"/>
</dbReference>
<evidence type="ECO:0000313" key="2">
    <source>
        <dbReference type="Proteomes" id="UP000410492"/>
    </source>
</evidence>
<dbReference type="EMBL" id="CAACVG010013526">
    <property type="protein sequence ID" value="VEN61951.1"/>
    <property type="molecule type" value="Genomic_DNA"/>
</dbReference>